<reference evidence="3 4" key="1">
    <citation type="submission" date="2024-02" db="EMBL/GenBank/DDBJ databases">
        <title>High-quality chromosome-scale genome assembly of Pensacola bahiagrass (Paspalum notatum Flugge var. saurae).</title>
        <authorList>
            <person name="Vega J.M."/>
            <person name="Podio M."/>
            <person name="Orjuela J."/>
            <person name="Siena L.A."/>
            <person name="Pessino S.C."/>
            <person name="Combes M.C."/>
            <person name="Mariac C."/>
            <person name="Albertini E."/>
            <person name="Pupilli F."/>
            <person name="Ortiz J.P.A."/>
            <person name="Leblanc O."/>
        </authorList>
    </citation>
    <scope>NUCLEOTIDE SEQUENCE [LARGE SCALE GENOMIC DNA]</scope>
    <source>
        <strain evidence="3">R1</strain>
        <tissue evidence="3">Leaf</tissue>
    </source>
</reference>
<keyword evidence="4" id="KW-1185">Reference proteome</keyword>
<dbReference type="Pfam" id="PF00012">
    <property type="entry name" value="HSP70"/>
    <property type="match status" value="1"/>
</dbReference>
<dbReference type="InterPro" id="IPR029047">
    <property type="entry name" value="HSP70_peptide-bd_sf"/>
</dbReference>
<evidence type="ECO:0000313" key="3">
    <source>
        <dbReference type="EMBL" id="WVZ49446.1"/>
    </source>
</evidence>
<dbReference type="InterPro" id="IPR013126">
    <property type="entry name" value="Hsp_70_fam"/>
</dbReference>
<dbReference type="PRINTS" id="PR00301">
    <property type="entry name" value="HEATSHOCK70"/>
</dbReference>
<dbReference type="GO" id="GO:0005524">
    <property type="term" value="F:ATP binding"/>
    <property type="evidence" value="ECO:0007669"/>
    <property type="project" value="UniProtKB-KW"/>
</dbReference>
<evidence type="ECO:0000313" key="4">
    <source>
        <dbReference type="Proteomes" id="UP001341281"/>
    </source>
</evidence>
<dbReference type="PROSITE" id="PS01036">
    <property type="entry name" value="HSP70_3"/>
    <property type="match status" value="1"/>
</dbReference>
<sequence length="211" mass="22897">MDRSSVHDVVLVGGSTRMPKVQDMLQKFFNGKELCQKINPDEAVAYGAAIQASILGGGTDDMRMVDVVLHEVTPLSLGVETENDHIMSVVIPRNTAILTKKAQHYTTFCDYQTSVAFPVYEGESASTKDNKLLGKFRLTGIPPALQGVTSFNVTFDIDANGVLNVTAKDLDTGRKSGITPSLTMAAGCAGGQWRAWCRRQSLNGQKGWRES</sequence>
<keyword evidence="2" id="KW-0067">ATP-binding</keyword>
<gene>
    <name evidence="3" type="ORF">U9M48_000808</name>
</gene>
<dbReference type="SUPFAM" id="SSF53067">
    <property type="entry name" value="Actin-like ATPase domain"/>
    <property type="match status" value="1"/>
</dbReference>
<organism evidence="3 4">
    <name type="scientific">Paspalum notatum var. saurae</name>
    <dbReference type="NCBI Taxonomy" id="547442"/>
    <lineage>
        <taxon>Eukaryota</taxon>
        <taxon>Viridiplantae</taxon>
        <taxon>Streptophyta</taxon>
        <taxon>Embryophyta</taxon>
        <taxon>Tracheophyta</taxon>
        <taxon>Spermatophyta</taxon>
        <taxon>Magnoliopsida</taxon>
        <taxon>Liliopsida</taxon>
        <taxon>Poales</taxon>
        <taxon>Poaceae</taxon>
        <taxon>PACMAD clade</taxon>
        <taxon>Panicoideae</taxon>
        <taxon>Andropogonodae</taxon>
        <taxon>Paspaleae</taxon>
        <taxon>Paspalinae</taxon>
        <taxon>Paspalum</taxon>
    </lineage>
</organism>
<dbReference type="Gene3D" id="3.30.420.40">
    <property type="match status" value="2"/>
</dbReference>
<accession>A0AAQ3PM63</accession>
<protein>
    <recommendedName>
        <fullName evidence="5">Heat shock protein 70</fullName>
    </recommendedName>
</protein>
<dbReference type="InterPro" id="IPR043129">
    <property type="entry name" value="ATPase_NBD"/>
</dbReference>
<proteinExistence type="predicted"/>
<dbReference type="GO" id="GO:0140662">
    <property type="term" value="F:ATP-dependent protein folding chaperone"/>
    <property type="evidence" value="ECO:0007669"/>
    <property type="project" value="InterPro"/>
</dbReference>
<evidence type="ECO:0008006" key="5">
    <source>
        <dbReference type="Google" id="ProtNLM"/>
    </source>
</evidence>
<dbReference type="Proteomes" id="UP001341281">
    <property type="component" value="Chromosome 01"/>
</dbReference>
<dbReference type="EMBL" id="CP144745">
    <property type="protein sequence ID" value="WVZ49446.1"/>
    <property type="molecule type" value="Genomic_DNA"/>
</dbReference>
<dbReference type="AlphaFoldDB" id="A0AAQ3PM63"/>
<evidence type="ECO:0000256" key="1">
    <source>
        <dbReference type="ARBA" id="ARBA00022741"/>
    </source>
</evidence>
<dbReference type="Gene3D" id="2.60.34.10">
    <property type="entry name" value="Substrate Binding Domain Of DNAk, Chain A, domain 1"/>
    <property type="match status" value="1"/>
</dbReference>
<dbReference type="PANTHER" id="PTHR19375">
    <property type="entry name" value="HEAT SHOCK PROTEIN 70KDA"/>
    <property type="match status" value="1"/>
</dbReference>
<keyword evidence="1" id="KW-0547">Nucleotide-binding</keyword>
<evidence type="ECO:0000256" key="2">
    <source>
        <dbReference type="ARBA" id="ARBA00022840"/>
    </source>
</evidence>
<dbReference type="SUPFAM" id="SSF100920">
    <property type="entry name" value="Heat shock protein 70kD (HSP70), peptide-binding domain"/>
    <property type="match status" value="1"/>
</dbReference>
<dbReference type="InterPro" id="IPR018181">
    <property type="entry name" value="Heat_shock_70_CS"/>
</dbReference>
<name>A0AAQ3PM63_PASNO</name>